<name>A0A0A0RVY8_9INSE</name>
<evidence type="ECO:0000256" key="8">
    <source>
        <dbReference type="ARBA" id="ARBA00022692"/>
    </source>
</evidence>
<dbReference type="GO" id="GO:0008137">
    <property type="term" value="F:NADH dehydrogenase (ubiquinone) activity"/>
    <property type="evidence" value="ECO:0007669"/>
    <property type="project" value="UniProtKB-EC"/>
</dbReference>
<evidence type="ECO:0000256" key="4">
    <source>
        <dbReference type="ARBA" id="ARBA00012944"/>
    </source>
</evidence>
<geneLocation type="mitochondrion" evidence="20"/>
<evidence type="ECO:0000256" key="7">
    <source>
        <dbReference type="ARBA" id="ARBA00022660"/>
    </source>
</evidence>
<evidence type="ECO:0000256" key="11">
    <source>
        <dbReference type="ARBA" id="ARBA00022982"/>
    </source>
</evidence>
<keyword evidence="6" id="KW-0813">Transport</keyword>
<evidence type="ECO:0000256" key="14">
    <source>
        <dbReference type="ARBA" id="ARBA00023075"/>
    </source>
</evidence>
<feature type="transmembrane region" description="Helical" evidence="18">
    <location>
        <begin position="186"/>
        <end position="219"/>
    </location>
</feature>
<dbReference type="InterPro" id="IPR050175">
    <property type="entry name" value="Complex_I_Subunit_2"/>
</dbReference>
<keyword evidence="11 18" id="KW-0249">Electron transport</keyword>
<keyword evidence="8 18" id="KW-0812">Transmembrane</keyword>
<gene>
    <name evidence="20" type="primary">ND2</name>
</gene>
<evidence type="ECO:0000256" key="2">
    <source>
        <dbReference type="ARBA" id="ARBA00004448"/>
    </source>
</evidence>
<comment type="function">
    <text evidence="1">Core subunit of the mitochondrial membrane respiratory chain NADH dehydrogenase (Complex I) that is believed to belong to the minimal assembly required for catalysis. Complex I functions in the transfer of electrons from NADH to the respiratory chain. The immediate electron acceptor for the enzyme is believed to be ubiquinone.</text>
</comment>
<keyword evidence="14 18" id="KW-0830">Ubiquinone</keyword>
<evidence type="ECO:0000313" key="20">
    <source>
        <dbReference type="EMBL" id="AIW06052.1"/>
    </source>
</evidence>
<feature type="transmembrane region" description="Helical" evidence="18">
    <location>
        <begin position="320"/>
        <end position="339"/>
    </location>
</feature>
<evidence type="ECO:0000256" key="17">
    <source>
        <dbReference type="ARBA" id="ARBA00049551"/>
    </source>
</evidence>
<evidence type="ECO:0000256" key="12">
    <source>
        <dbReference type="ARBA" id="ARBA00022989"/>
    </source>
</evidence>
<feature type="transmembrane region" description="Helical" evidence="18">
    <location>
        <begin position="68"/>
        <end position="92"/>
    </location>
</feature>
<keyword evidence="7 18" id="KW-0679">Respiratory chain</keyword>
<evidence type="ECO:0000256" key="15">
    <source>
        <dbReference type="ARBA" id="ARBA00023128"/>
    </source>
</evidence>
<dbReference type="PANTHER" id="PTHR46552">
    <property type="entry name" value="NADH-UBIQUINONE OXIDOREDUCTASE CHAIN 2"/>
    <property type="match status" value="1"/>
</dbReference>
<dbReference type="PANTHER" id="PTHR46552:SF1">
    <property type="entry name" value="NADH-UBIQUINONE OXIDOREDUCTASE CHAIN 2"/>
    <property type="match status" value="1"/>
</dbReference>
<evidence type="ECO:0000256" key="10">
    <source>
        <dbReference type="ARBA" id="ARBA00022967"/>
    </source>
</evidence>
<dbReference type="Pfam" id="PF00361">
    <property type="entry name" value="Proton_antipo_M"/>
    <property type="match status" value="1"/>
</dbReference>
<sequence>MFYHPSRILFLIILLSGSLISISSSSWFGAWLGLELNLLTFIPLMINKSPYSSEAALKYFLTQAMASIFLFFMATLYSLLISMFLFLPSAFVEMKILFSTALLIKMGAAPFHFWFPGVAEGLTWPLCFILMTWQKLAPVALISYTFSSLIFAFLVIISCSLVGGLGGLNQTSLRKIMAYSSINHIGWILAGLLVSNFLWISYYIFYVLLSLPIIMNFYYLQLNYFPQLFSLKDSNNFNFIFMFSNFLSLGGLPPFLGFLPKWAVIQALAMNNFMGLAFIMVSLTLIVLFFYSRIFFTSALLTQSNLSWFPCHLYWTPLNWWLSMLSIFGLPFLSVFYFLT</sequence>
<dbReference type="PRINTS" id="PR01436">
    <property type="entry name" value="NADHDHGNASE2"/>
</dbReference>
<keyword evidence="15 18" id="KW-0496">Mitochondrion</keyword>
<evidence type="ECO:0000256" key="1">
    <source>
        <dbReference type="ARBA" id="ARBA00003257"/>
    </source>
</evidence>
<accession>A0A0A0RVY8</accession>
<dbReference type="InterPro" id="IPR003917">
    <property type="entry name" value="NADH_UbQ_OxRdtase_chain2"/>
</dbReference>
<dbReference type="AlphaFoldDB" id="A0A0A0RVY8"/>
<feature type="transmembrane region" description="Helical" evidence="18">
    <location>
        <begin position="139"/>
        <end position="165"/>
    </location>
</feature>
<evidence type="ECO:0000259" key="19">
    <source>
        <dbReference type="Pfam" id="PF00361"/>
    </source>
</evidence>
<protein>
    <recommendedName>
        <fullName evidence="5 18">NADH-ubiquinone oxidoreductase chain 2</fullName>
        <ecNumber evidence="4 18">7.1.1.2</ecNumber>
    </recommendedName>
</protein>
<comment type="catalytic activity">
    <reaction evidence="17 18">
        <text>a ubiquinone + NADH + 5 H(+)(in) = a ubiquinol + NAD(+) + 4 H(+)(out)</text>
        <dbReference type="Rhea" id="RHEA:29091"/>
        <dbReference type="Rhea" id="RHEA-COMP:9565"/>
        <dbReference type="Rhea" id="RHEA-COMP:9566"/>
        <dbReference type="ChEBI" id="CHEBI:15378"/>
        <dbReference type="ChEBI" id="CHEBI:16389"/>
        <dbReference type="ChEBI" id="CHEBI:17976"/>
        <dbReference type="ChEBI" id="CHEBI:57540"/>
        <dbReference type="ChEBI" id="CHEBI:57945"/>
        <dbReference type="EC" id="7.1.1.2"/>
    </reaction>
</comment>
<dbReference type="GO" id="GO:0005743">
    <property type="term" value="C:mitochondrial inner membrane"/>
    <property type="evidence" value="ECO:0007669"/>
    <property type="project" value="UniProtKB-SubCell"/>
</dbReference>
<evidence type="ECO:0000256" key="3">
    <source>
        <dbReference type="ARBA" id="ARBA00007012"/>
    </source>
</evidence>
<reference evidence="20" key="1">
    <citation type="journal article" date="2014" name="Nucleic Acids Res.">
        <title>Multiplex sequencing of pooled mitochondrial genomes-a crucial step toward biodiversity analysis using mito-metagenomics.</title>
        <authorList>
            <person name="Tang M."/>
            <person name="Tan M."/>
            <person name="Meng G."/>
            <person name="Yang S."/>
            <person name="Su X."/>
            <person name="Liu S."/>
            <person name="Song W."/>
            <person name="Li Y."/>
            <person name="Wu Q."/>
            <person name="Zhang A."/>
            <person name="Zhou X."/>
        </authorList>
    </citation>
    <scope>NUCLEOTIDE SEQUENCE</scope>
    <source>
        <strain evidence="20">CL8</strain>
    </source>
</reference>
<comment type="similarity">
    <text evidence="3 18">Belongs to the complex I subunit 2 family.</text>
</comment>
<proteinExistence type="inferred from homology"/>
<feature type="domain" description="NADH:quinone oxidoreductase/Mrp antiporter transmembrane" evidence="19">
    <location>
        <begin position="24"/>
        <end position="286"/>
    </location>
</feature>
<evidence type="ECO:0000256" key="5">
    <source>
        <dbReference type="ARBA" id="ARBA00021008"/>
    </source>
</evidence>
<feature type="transmembrane region" description="Helical" evidence="18">
    <location>
        <begin position="276"/>
        <end position="300"/>
    </location>
</feature>
<dbReference type="GO" id="GO:0006120">
    <property type="term" value="P:mitochondrial electron transport, NADH to ubiquinone"/>
    <property type="evidence" value="ECO:0007669"/>
    <property type="project" value="InterPro"/>
</dbReference>
<comment type="function">
    <text evidence="18">Core subunit of the mitochondrial membrane respiratory chain NADH dehydrogenase (Complex I) which catalyzes electron transfer from NADH through the respiratory chain, using ubiquinone as an electron acceptor. Essential for the catalytic activity and assembly of complex I.</text>
</comment>
<comment type="subcellular location">
    <subcellularLocation>
        <location evidence="2 18">Mitochondrion inner membrane</location>
        <topology evidence="2 18">Multi-pass membrane protein</topology>
    </subcellularLocation>
</comment>
<keyword evidence="9 18" id="KW-0999">Mitochondrion inner membrane</keyword>
<evidence type="ECO:0000256" key="18">
    <source>
        <dbReference type="RuleBase" id="RU003403"/>
    </source>
</evidence>
<evidence type="ECO:0000256" key="16">
    <source>
        <dbReference type="ARBA" id="ARBA00023136"/>
    </source>
</evidence>
<keyword evidence="12 18" id="KW-1133">Transmembrane helix</keyword>
<keyword evidence="10 18" id="KW-1278">Translocase</keyword>
<keyword evidence="13 18" id="KW-0520">NAD</keyword>
<keyword evidence="16 18" id="KW-0472">Membrane</keyword>
<evidence type="ECO:0000256" key="9">
    <source>
        <dbReference type="ARBA" id="ARBA00022792"/>
    </source>
</evidence>
<evidence type="ECO:0000256" key="6">
    <source>
        <dbReference type="ARBA" id="ARBA00022448"/>
    </source>
</evidence>
<dbReference type="EC" id="7.1.1.2" evidence="4 18"/>
<organism evidence="20">
    <name type="scientific">Vietnamella sp. MT-2014</name>
    <dbReference type="NCBI Taxonomy" id="1560026"/>
    <lineage>
        <taxon>Eukaryota</taxon>
        <taxon>Metazoa</taxon>
        <taxon>Ecdysozoa</taxon>
        <taxon>Arthropoda</taxon>
        <taxon>Hexapoda</taxon>
        <taxon>Insecta</taxon>
        <taxon>Pterygota</taxon>
        <taxon>Palaeoptera</taxon>
        <taxon>Ephemeroptera</taxon>
        <taxon>Pannota</taxon>
        <taxon>Ephemerellidae</taxon>
        <taxon>Vietnamella</taxon>
    </lineage>
</organism>
<evidence type="ECO:0000256" key="13">
    <source>
        <dbReference type="ARBA" id="ARBA00023027"/>
    </source>
</evidence>
<feature type="transmembrane region" description="Helical" evidence="18">
    <location>
        <begin position="113"/>
        <end position="133"/>
    </location>
</feature>
<dbReference type="InterPro" id="IPR001750">
    <property type="entry name" value="ND/Mrp_TM"/>
</dbReference>
<dbReference type="EMBL" id="KM244655">
    <property type="protein sequence ID" value="AIW06052.1"/>
    <property type="molecule type" value="Genomic_DNA"/>
</dbReference>
<feature type="transmembrane region" description="Helical" evidence="18">
    <location>
        <begin position="239"/>
        <end position="264"/>
    </location>
</feature>